<dbReference type="EMBL" id="AAGJLM010000006">
    <property type="protein sequence ID" value="EBO7334755.1"/>
    <property type="molecule type" value="Genomic_DNA"/>
</dbReference>
<organism evidence="1">
    <name type="scientific">Salmonella enterica</name>
    <name type="common">Salmonella choleraesuis</name>
    <dbReference type="NCBI Taxonomy" id="28901"/>
    <lineage>
        <taxon>Bacteria</taxon>
        <taxon>Pseudomonadati</taxon>
        <taxon>Pseudomonadota</taxon>
        <taxon>Gammaproteobacteria</taxon>
        <taxon>Enterobacterales</taxon>
        <taxon>Enterobacteriaceae</taxon>
        <taxon>Salmonella</taxon>
    </lineage>
</organism>
<sequence length="139" mass="15457">MSRLVLKYPEPVVTEESGHGALFDITPQSAPVIPSTLQTEWEQLQSALRTRLTGEVTMTCHPHRIGHRGCVSLCFQGEQGRTDVLITVSGRAQFPQIEDYLSPRWYIDVADMVDALYLVLWLGTLGEGSPTLLISEDES</sequence>
<dbReference type="AlphaFoldDB" id="A0A5U1JGN4"/>
<accession>A0A5U1JGN4</accession>
<gene>
    <name evidence="1" type="ORF">D0O76_14595</name>
</gene>
<name>A0A5U1JGN4_SALER</name>
<reference evidence="1" key="1">
    <citation type="submission" date="2018-08" db="EMBL/GenBank/DDBJ databases">
        <authorList>
            <consortium name="PulseNet: The National Subtyping Network for Foodborne Disease Surveillance"/>
            <person name="Tarr C.L."/>
            <person name="Trees E."/>
            <person name="Katz L.S."/>
            <person name="Carleton-Romer H.A."/>
            <person name="Stroika S."/>
            <person name="Kucerova Z."/>
            <person name="Roache K.F."/>
            <person name="Sabol A.L."/>
            <person name="Besser J."/>
            <person name="Gerner-Smidt P."/>
        </authorList>
    </citation>
    <scope>NUCLEOTIDE SEQUENCE</scope>
    <source>
        <strain evidence="1">PNUSAS049711</strain>
    </source>
</reference>
<proteinExistence type="predicted"/>
<comment type="caution">
    <text evidence="1">The sequence shown here is derived from an EMBL/GenBank/DDBJ whole genome shotgun (WGS) entry which is preliminary data.</text>
</comment>
<protein>
    <submittedName>
        <fullName evidence="1">Uncharacterized protein</fullName>
    </submittedName>
</protein>
<evidence type="ECO:0000313" key="1">
    <source>
        <dbReference type="EMBL" id="EBO7334755.1"/>
    </source>
</evidence>